<dbReference type="PANTHER" id="PTHR12117">
    <property type="entry name" value="HISTONE ACETYLTRANSFERASE COMPLEX"/>
    <property type="match status" value="1"/>
</dbReference>
<dbReference type="AlphaFoldDB" id="A0A286BW31"/>
<accession>A0A286BW31</accession>
<dbReference type="InterPro" id="IPR039558">
    <property type="entry name" value="TPA1/OFD1_N"/>
</dbReference>
<dbReference type="Proteomes" id="UP000219271">
    <property type="component" value="Unassembled WGS sequence"/>
</dbReference>
<dbReference type="GO" id="GO:0005737">
    <property type="term" value="C:cytoplasm"/>
    <property type="evidence" value="ECO:0007669"/>
    <property type="project" value="TreeGrafter"/>
</dbReference>
<feature type="domain" description="Prolyl 3,4-dihydroxylase TPA1/OFD1 N-terminal" evidence="1">
    <location>
        <begin position="132"/>
        <end position="218"/>
    </location>
</feature>
<evidence type="ECO:0000313" key="2">
    <source>
        <dbReference type="EMBL" id="SOD38344.1"/>
    </source>
</evidence>
<evidence type="ECO:0000259" key="1">
    <source>
        <dbReference type="Pfam" id="PF13661"/>
    </source>
</evidence>
<dbReference type="OrthoDB" id="6466335at2"/>
<reference evidence="3" key="1">
    <citation type="submission" date="2017-09" db="EMBL/GenBank/DDBJ databases">
        <authorList>
            <person name="Varghese N."/>
            <person name="Submissions S."/>
        </authorList>
    </citation>
    <scope>NUCLEOTIDE SEQUENCE [LARGE SCALE GENOMIC DNA]</scope>
    <source>
        <strain evidence="3">JKS000234</strain>
    </source>
</reference>
<proteinExistence type="predicted"/>
<dbReference type="EMBL" id="OCMY01000001">
    <property type="protein sequence ID" value="SOD38344.1"/>
    <property type="molecule type" value="Genomic_DNA"/>
</dbReference>
<dbReference type="GO" id="GO:0031543">
    <property type="term" value="F:peptidyl-proline dioxygenase activity"/>
    <property type="evidence" value="ECO:0007669"/>
    <property type="project" value="TreeGrafter"/>
</dbReference>
<dbReference type="Pfam" id="PF13661">
    <property type="entry name" value="2OG-FeII_Oxy_4"/>
    <property type="match status" value="1"/>
</dbReference>
<evidence type="ECO:0000313" key="3">
    <source>
        <dbReference type="Proteomes" id="UP000219271"/>
    </source>
</evidence>
<organism evidence="2 3">
    <name type="scientific">Candidatus Pantoea floridensis</name>
    <dbReference type="NCBI Taxonomy" id="1938870"/>
    <lineage>
        <taxon>Bacteria</taxon>
        <taxon>Pseudomonadati</taxon>
        <taxon>Pseudomonadota</taxon>
        <taxon>Gammaproteobacteria</taxon>
        <taxon>Enterobacterales</taxon>
        <taxon>Erwiniaceae</taxon>
        <taxon>Pantoea</taxon>
    </lineage>
</organism>
<protein>
    <submittedName>
        <fullName evidence="2">2OG-Fe(II) oxygenase superfamily protein</fullName>
    </submittedName>
</protein>
<name>A0A286BW31_9GAMM</name>
<dbReference type="InterPro" id="IPR051842">
    <property type="entry name" value="uS12_prolyl_hydroxylase"/>
</dbReference>
<dbReference type="Gene3D" id="2.60.120.620">
    <property type="entry name" value="q2cbj1_9rhob like domain"/>
    <property type="match status" value="1"/>
</dbReference>
<dbReference type="PANTHER" id="PTHR12117:SF0">
    <property type="entry name" value="PROLYL 3-HYDROXYLASE OGFOD1"/>
    <property type="match status" value="1"/>
</dbReference>
<sequence>MSIDSIAFNDKGYLTKNIQSQFASKIYEIMESSQDSSEESWTYIYKNSLEQKDLSFLTPADEIEKSFNSCFADFCDNKFSFFFRRISNEVKDNVASCEASTIAYNFCNSDEFKDLITCLTGRKIGNTDLFYINRFDKGHFLNTHTDSGNNVGVALNITQNWDPNFGGLTHILDQDRKKVVDTLTPGFAELFLFDTSEKQVPHFVSMVTANQKSRRMSVIARYGKA</sequence>
<gene>
    <name evidence="2" type="ORF">SAMN06273570_2743</name>
</gene>
<dbReference type="GO" id="GO:0006449">
    <property type="term" value="P:regulation of translational termination"/>
    <property type="evidence" value="ECO:0007669"/>
    <property type="project" value="TreeGrafter"/>
</dbReference>
<keyword evidence="3" id="KW-1185">Reference proteome</keyword>
<dbReference type="RefSeq" id="WP_097096279.1">
    <property type="nucleotide sequence ID" value="NZ_OCMY01000001.1"/>
</dbReference>